<proteinExistence type="predicted"/>
<evidence type="ECO:0000256" key="1">
    <source>
        <dbReference type="SAM" id="MobiDB-lite"/>
    </source>
</evidence>
<sequence>MMAQSNREVAVPVNSNVGTTATRVWLDQRYLGEINLPKSVQGVMLLMRVFHPSRLHRPNFLQRGEKARERGLWFQRQQRRSSIVWASMPPTLESEGNWGDRSPTFVSESEDPSTPPPPPAHIVKQEPLVPPVQAPPPRSFNRLKAKGLRTVLNEKRLSTNIVVDLYPEIWNTIKFHKLEIFTKARGSYIPTLVCEFYAEYGKLVPKGNKKARSFKLVDNVVVRGKKVKCSSTDINKVLGYTMNVIHFFVDQLQKKTLDDLKGWLVLLILDITSPWIEAGVPI</sequence>
<gene>
    <name evidence="3" type="ORF">MTR67_003149</name>
</gene>
<reference evidence="3" key="1">
    <citation type="submission" date="2023-08" db="EMBL/GenBank/DDBJ databases">
        <title>A de novo genome assembly of Solanum verrucosum Schlechtendal, a Mexican diploid species geographically isolated from the other diploid A-genome species in potato relatives.</title>
        <authorList>
            <person name="Hosaka K."/>
        </authorList>
    </citation>
    <scope>NUCLEOTIDE SEQUENCE</scope>
    <source>
        <tissue evidence="3">Young leaves</tissue>
    </source>
</reference>
<evidence type="ECO:0000259" key="2">
    <source>
        <dbReference type="Pfam" id="PF20167"/>
    </source>
</evidence>
<organism evidence="3 4">
    <name type="scientific">Solanum verrucosum</name>
    <dbReference type="NCBI Taxonomy" id="315347"/>
    <lineage>
        <taxon>Eukaryota</taxon>
        <taxon>Viridiplantae</taxon>
        <taxon>Streptophyta</taxon>
        <taxon>Embryophyta</taxon>
        <taxon>Tracheophyta</taxon>
        <taxon>Spermatophyta</taxon>
        <taxon>Magnoliopsida</taxon>
        <taxon>eudicotyledons</taxon>
        <taxon>Gunneridae</taxon>
        <taxon>Pentapetalae</taxon>
        <taxon>asterids</taxon>
        <taxon>lamiids</taxon>
        <taxon>Solanales</taxon>
        <taxon>Solanaceae</taxon>
        <taxon>Solanoideae</taxon>
        <taxon>Solaneae</taxon>
        <taxon>Solanum</taxon>
    </lineage>
</organism>
<feature type="region of interest" description="Disordered" evidence="1">
    <location>
        <begin position="91"/>
        <end position="121"/>
    </location>
</feature>
<dbReference type="Pfam" id="PF20167">
    <property type="entry name" value="Transposase_32"/>
    <property type="match status" value="1"/>
</dbReference>
<dbReference type="AlphaFoldDB" id="A0AAF0PRH4"/>
<dbReference type="EMBL" id="CP133612">
    <property type="protein sequence ID" value="WMV09764.1"/>
    <property type="molecule type" value="Genomic_DNA"/>
</dbReference>
<accession>A0AAF0PRH4</accession>
<dbReference type="PANTHER" id="PTHR33180">
    <property type="entry name" value="PHOTOSYSTEM II CP43 REACTION CENTER PROTEIN"/>
    <property type="match status" value="1"/>
</dbReference>
<dbReference type="Proteomes" id="UP001234989">
    <property type="component" value="Chromosome 1"/>
</dbReference>
<evidence type="ECO:0000313" key="4">
    <source>
        <dbReference type="Proteomes" id="UP001234989"/>
    </source>
</evidence>
<dbReference type="InterPro" id="IPR046796">
    <property type="entry name" value="Transposase_32_dom"/>
</dbReference>
<name>A0AAF0PRH4_SOLVR</name>
<feature type="domain" description="Putative plant transposon protein" evidence="2">
    <location>
        <begin position="175"/>
        <end position="278"/>
    </location>
</feature>
<keyword evidence="4" id="KW-1185">Reference proteome</keyword>
<protein>
    <recommendedName>
        <fullName evidence="2">Putative plant transposon protein domain-containing protein</fullName>
    </recommendedName>
</protein>
<evidence type="ECO:0000313" key="3">
    <source>
        <dbReference type="EMBL" id="WMV09764.1"/>
    </source>
</evidence>
<dbReference type="PANTHER" id="PTHR33180:SF31">
    <property type="entry name" value="POLYPROTEIN PROTEIN"/>
    <property type="match status" value="1"/>
</dbReference>